<gene>
    <name evidence="7" type="ORF">LALA0_S12e00254g</name>
</gene>
<evidence type="ECO:0000256" key="1">
    <source>
        <dbReference type="ARBA" id="ARBA00022603"/>
    </source>
</evidence>
<dbReference type="InterPro" id="IPR036589">
    <property type="entry name" value="HCY_dom_sf"/>
</dbReference>
<dbReference type="OrthoDB" id="261426at2759"/>
<sequence length="336" mass="37851">MRLPLEKFLKEGILLLDGGQGTELENRGICISHPLWSTLPFLTKDEKELKVIKEMYQDFVRAGSNTLMTITYQSSYSSVKKNAGGLINTEEEYVAFLESIIEFTDRECTSSDEYLVGSVGPYATYLSNGSEYSGDYGKDKIDFIEYYRPQVKTFARSPRIDLIGIETVPNINEFEALLSPAFAHLCSSKPYFISITTDANGNLRDGTSLQDICLTIEKAAPFFPPNFLFFSINCVEFAHCTKIMCSLNNCLDSLNVDRRFSFKGVYPNSGEIYHGDTHSWSKGLHAEDQRSWEDMAYQLLDQQCTMIGGCCRTGPKEIREVYLAAKAYSDRGKFSG</sequence>
<evidence type="ECO:0000256" key="2">
    <source>
        <dbReference type="ARBA" id="ARBA00022679"/>
    </source>
</evidence>
<dbReference type="GO" id="GO:0032259">
    <property type="term" value="P:methylation"/>
    <property type="evidence" value="ECO:0007669"/>
    <property type="project" value="UniProtKB-KW"/>
</dbReference>
<evidence type="ECO:0000313" key="8">
    <source>
        <dbReference type="Proteomes" id="UP000054304"/>
    </source>
</evidence>
<name>A0A0C7MWY0_9SACH</name>
<dbReference type="Gene3D" id="3.20.20.330">
    <property type="entry name" value="Homocysteine-binding-like domain"/>
    <property type="match status" value="1"/>
</dbReference>
<accession>A0A0C7MWY0</accession>
<dbReference type="EMBL" id="LN736371">
    <property type="protein sequence ID" value="CEP64502.1"/>
    <property type="molecule type" value="Genomic_DNA"/>
</dbReference>
<feature type="binding site" evidence="5">
    <location>
        <position position="311"/>
    </location>
    <ligand>
        <name>Zn(2+)</name>
        <dbReference type="ChEBI" id="CHEBI:29105"/>
    </ligand>
</feature>
<reference evidence="7 8" key="1">
    <citation type="submission" date="2014-12" db="EMBL/GenBank/DDBJ databases">
        <authorList>
            <person name="Neuveglise Cecile"/>
        </authorList>
    </citation>
    <scope>NUCLEOTIDE SEQUENCE [LARGE SCALE GENOMIC DNA]</scope>
    <source>
        <strain evidence="7 8">CBS 12615</strain>
    </source>
</reference>
<evidence type="ECO:0000256" key="5">
    <source>
        <dbReference type="PROSITE-ProRule" id="PRU00333"/>
    </source>
</evidence>
<feature type="binding site" evidence="5">
    <location>
        <position position="310"/>
    </location>
    <ligand>
        <name>Zn(2+)</name>
        <dbReference type="ChEBI" id="CHEBI:29105"/>
    </ligand>
</feature>
<dbReference type="InterPro" id="IPR003726">
    <property type="entry name" value="HCY_dom"/>
</dbReference>
<evidence type="ECO:0000313" key="7">
    <source>
        <dbReference type="EMBL" id="CEP64502.1"/>
    </source>
</evidence>
<keyword evidence="2 5" id="KW-0808">Transferase</keyword>
<dbReference type="STRING" id="1245769.A0A0C7MWY0"/>
<dbReference type="SUPFAM" id="SSF82282">
    <property type="entry name" value="Homocysteine S-methyltransferase"/>
    <property type="match status" value="1"/>
</dbReference>
<organism evidence="7 8">
    <name type="scientific">Lachancea lanzarotensis</name>
    <dbReference type="NCBI Taxonomy" id="1245769"/>
    <lineage>
        <taxon>Eukaryota</taxon>
        <taxon>Fungi</taxon>
        <taxon>Dikarya</taxon>
        <taxon>Ascomycota</taxon>
        <taxon>Saccharomycotina</taxon>
        <taxon>Saccharomycetes</taxon>
        <taxon>Saccharomycetales</taxon>
        <taxon>Saccharomycetaceae</taxon>
        <taxon>Lachancea</taxon>
    </lineage>
</organism>
<evidence type="ECO:0000256" key="3">
    <source>
        <dbReference type="ARBA" id="ARBA00022723"/>
    </source>
</evidence>
<dbReference type="PROSITE" id="PS50970">
    <property type="entry name" value="HCY"/>
    <property type="match status" value="1"/>
</dbReference>
<evidence type="ECO:0000256" key="4">
    <source>
        <dbReference type="ARBA" id="ARBA00022833"/>
    </source>
</evidence>
<dbReference type="InterPro" id="IPR051486">
    <property type="entry name" value="Hcy_S-methyltransferase"/>
</dbReference>
<keyword evidence="8" id="KW-1185">Reference proteome</keyword>
<dbReference type="GO" id="GO:0009086">
    <property type="term" value="P:methionine biosynthetic process"/>
    <property type="evidence" value="ECO:0007669"/>
    <property type="project" value="TreeGrafter"/>
</dbReference>
<dbReference type="AlphaFoldDB" id="A0A0C7MWY0"/>
<dbReference type="GO" id="GO:0008898">
    <property type="term" value="F:S-adenosylmethionine-homocysteine S-methyltransferase activity"/>
    <property type="evidence" value="ECO:0007669"/>
    <property type="project" value="TreeGrafter"/>
</dbReference>
<keyword evidence="3 5" id="KW-0479">Metal-binding</keyword>
<dbReference type="GeneID" id="34688055"/>
<dbReference type="HOGENOM" id="CLU_004914_3_2_1"/>
<evidence type="ECO:0000259" key="6">
    <source>
        <dbReference type="PROSITE" id="PS50970"/>
    </source>
</evidence>
<dbReference type="PANTHER" id="PTHR46015:SF1">
    <property type="entry name" value="HOMOCYSTEINE S-METHYLTRANSFERASE-LIKE ISOFORM 1"/>
    <property type="match status" value="1"/>
</dbReference>
<comment type="cofactor">
    <cofactor evidence="5">
        <name>Zn(2+)</name>
        <dbReference type="ChEBI" id="CHEBI:29105"/>
    </cofactor>
</comment>
<dbReference type="RefSeq" id="XP_022630708.1">
    <property type="nucleotide sequence ID" value="XM_022774010.1"/>
</dbReference>
<keyword evidence="4 5" id="KW-0862">Zinc</keyword>
<proteinExistence type="predicted"/>
<dbReference type="Proteomes" id="UP000054304">
    <property type="component" value="Unassembled WGS sequence"/>
</dbReference>
<dbReference type="Pfam" id="PF02574">
    <property type="entry name" value="S-methyl_trans"/>
    <property type="match status" value="1"/>
</dbReference>
<dbReference type="GO" id="GO:0033528">
    <property type="term" value="P:S-methylmethionine cycle"/>
    <property type="evidence" value="ECO:0007669"/>
    <property type="project" value="TreeGrafter"/>
</dbReference>
<keyword evidence="1 5" id="KW-0489">Methyltransferase</keyword>
<dbReference type="GO" id="GO:0046872">
    <property type="term" value="F:metal ion binding"/>
    <property type="evidence" value="ECO:0007669"/>
    <property type="project" value="UniProtKB-KW"/>
</dbReference>
<dbReference type="PANTHER" id="PTHR46015">
    <property type="entry name" value="ZGC:172121"/>
    <property type="match status" value="1"/>
</dbReference>
<protein>
    <submittedName>
        <fullName evidence="7">LALA0S12e00254g1_1</fullName>
    </submittedName>
</protein>
<feature type="binding site" evidence="5">
    <location>
        <position position="234"/>
    </location>
    <ligand>
        <name>Zn(2+)</name>
        <dbReference type="ChEBI" id="CHEBI:29105"/>
    </ligand>
</feature>
<feature type="domain" description="Hcy-binding" evidence="6">
    <location>
        <begin position="2"/>
        <end position="325"/>
    </location>
</feature>